<keyword evidence="2" id="KW-1133">Transmembrane helix</keyword>
<dbReference type="PANTHER" id="PTHR47216:SF4">
    <property type="entry name" value="OS01G0859400 PROTEIN"/>
    <property type="match status" value="1"/>
</dbReference>
<dbReference type="Proteomes" id="UP001140949">
    <property type="component" value="Unassembled WGS sequence"/>
</dbReference>
<gene>
    <name evidence="4" type="ORF">M6B38_107915</name>
    <name evidence="5" type="ORF">M6B38_155305</name>
</gene>
<dbReference type="InterPro" id="IPR000340">
    <property type="entry name" value="Dual-sp_phosphatase_cat-dom"/>
</dbReference>
<reference evidence="5" key="1">
    <citation type="journal article" date="2023" name="GigaByte">
        <title>Genome assembly of the bearded iris, Iris pallida Lam.</title>
        <authorList>
            <person name="Bruccoleri R.E."/>
            <person name="Oakeley E.J."/>
            <person name="Faust A.M.E."/>
            <person name="Altorfer M."/>
            <person name="Dessus-Babus S."/>
            <person name="Burckhardt D."/>
            <person name="Oertli M."/>
            <person name="Naumann U."/>
            <person name="Petersen F."/>
            <person name="Wong J."/>
        </authorList>
    </citation>
    <scope>NUCLEOTIDE SEQUENCE</scope>
    <source>
        <strain evidence="5">GSM-AAB239-AS_SAM_17_03QT</strain>
    </source>
</reference>
<dbReference type="Pfam" id="PF00782">
    <property type="entry name" value="DSPc"/>
    <property type="match status" value="1"/>
</dbReference>
<dbReference type="GO" id="GO:0016791">
    <property type="term" value="F:phosphatase activity"/>
    <property type="evidence" value="ECO:0007669"/>
    <property type="project" value="UniProtKB-ARBA"/>
</dbReference>
<dbReference type="InterPro" id="IPR020422">
    <property type="entry name" value="TYR_PHOSPHATASE_DUAL_dom"/>
</dbReference>
<evidence type="ECO:0000256" key="2">
    <source>
        <dbReference type="SAM" id="Phobius"/>
    </source>
</evidence>
<feature type="transmembrane region" description="Helical" evidence="2">
    <location>
        <begin position="6"/>
        <end position="21"/>
    </location>
</feature>
<reference evidence="5" key="2">
    <citation type="submission" date="2023-04" db="EMBL/GenBank/DDBJ databases">
        <authorList>
            <person name="Bruccoleri R.E."/>
            <person name="Oakeley E.J."/>
            <person name="Faust A.-M."/>
            <person name="Dessus-Babus S."/>
            <person name="Altorfer M."/>
            <person name="Burckhardt D."/>
            <person name="Oertli M."/>
            <person name="Naumann U."/>
            <person name="Petersen F."/>
            <person name="Wong J."/>
        </authorList>
    </citation>
    <scope>NUCLEOTIDE SEQUENCE</scope>
    <source>
        <strain evidence="5">GSM-AAB239-AS_SAM_17_03QT</strain>
        <tissue evidence="5">Leaf</tissue>
    </source>
</reference>
<feature type="transmembrane region" description="Helical" evidence="2">
    <location>
        <begin position="28"/>
        <end position="51"/>
    </location>
</feature>
<organism evidence="5 6">
    <name type="scientific">Iris pallida</name>
    <name type="common">Sweet iris</name>
    <dbReference type="NCBI Taxonomy" id="29817"/>
    <lineage>
        <taxon>Eukaryota</taxon>
        <taxon>Viridiplantae</taxon>
        <taxon>Streptophyta</taxon>
        <taxon>Embryophyta</taxon>
        <taxon>Tracheophyta</taxon>
        <taxon>Spermatophyta</taxon>
        <taxon>Magnoliopsida</taxon>
        <taxon>Liliopsida</taxon>
        <taxon>Asparagales</taxon>
        <taxon>Iridaceae</taxon>
        <taxon>Iridoideae</taxon>
        <taxon>Irideae</taxon>
        <taxon>Iris</taxon>
    </lineage>
</organism>
<name>A0AAX6F581_IRIPA</name>
<evidence type="ECO:0000313" key="4">
    <source>
        <dbReference type="EMBL" id="KAJ6803323.1"/>
    </source>
</evidence>
<dbReference type="AlphaFoldDB" id="A0AAX6F581"/>
<protein>
    <recommendedName>
        <fullName evidence="3">Tyrosine specific protein phosphatases domain-containing protein</fullName>
    </recommendedName>
</protein>
<evidence type="ECO:0000313" key="6">
    <source>
        <dbReference type="Proteomes" id="UP001140949"/>
    </source>
</evidence>
<dbReference type="PROSITE" id="PS50056">
    <property type="entry name" value="TYR_PHOSPHATASE_2"/>
    <property type="match status" value="1"/>
</dbReference>
<dbReference type="EMBL" id="JANAVB010031819">
    <property type="protein sequence ID" value="KAJ6811125.1"/>
    <property type="molecule type" value="Genomic_DNA"/>
</dbReference>
<dbReference type="InterPro" id="IPR000387">
    <property type="entry name" value="Tyr_Pase_dom"/>
</dbReference>
<evidence type="ECO:0000256" key="1">
    <source>
        <dbReference type="SAM" id="MobiDB-lite"/>
    </source>
</evidence>
<keyword evidence="6" id="KW-1185">Reference proteome</keyword>
<dbReference type="SMART" id="SM00195">
    <property type="entry name" value="DSPc"/>
    <property type="match status" value="1"/>
</dbReference>
<feature type="domain" description="Tyrosine specific protein phosphatases" evidence="3">
    <location>
        <begin position="154"/>
        <end position="223"/>
    </location>
</feature>
<dbReference type="Gene3D" id="3.90.190.10">
    <property type="entry name" value="Protein tyrosine phosphatase superfamily"/>
    <property type="match status" value="1"/>
</dbReference>
<comment type="caution">
    <text evidence="5">The sequence shown here is derived from an EMBL/GenBank/DDBJ whole genome shotgun (WGS) entry which is preliminary data.</text>
</comment>
<proteinExistence type="predicted"/>
<feature type="transmembrane region" description="Helical" evidence="2">
    <location>
        <begin position="63"/>
        <end position="83"/>
    </location>
</feature>
<dbReference type="CDD" id="cd14527">
    <property type="entry name" value="DSP_bac"/>
    <property type="match status" value="1"/>
</dbReference>
<dbReference type="SUPFAM" id="SSF52799">
    <property type="entry name" value="(Phosphotyrosine protein) phosphatases II"/>
    <property type="match status" value="1"/>
</dbReference>
<dbReference type="PANTHER" id="PTHR47216">
    <property type="match status" value="1"/>
</dbReference>
<evidence type="ECO:0000313" key="5">
    <source>
        <dbReference type="EMBL" id="KAJ6811125.1"/>
    </source>
</evidence>
<sequence length="256" mass="28753">MGISVLIGLKATFLLLLFIYFKNSSMALIYVPLLHASLVSYLVALASHPAVDLPLLLGKTSDGIFPLWSMIIFGPFLVFIRLFNFLRRLHSREPVYTEVSEGLYVGGWPSSFDNLPPGEPAVVDCTCELPRSSALSKNAYLCVATWDTRAPEPFQIENAVRWACRKRAQRKPVYIHCAYGHGRSVCVMCAVLVALGIADDWKSAEKMIQERRPFIKMNRLHRKNLEEWSKHRTSSTWDGESESESPTSSVTTNASN</sequence>
<keyword evidence="2" id="KW-0812">Transmembrane</keyword>
<dbReference type="EMBL" id="JANAVB010036615">
    <property type="protein sequence ID" value="KAJ6803323.1"/>
    <property type="molecule type" value="Genomic_DNA"/>
</dbReference>
<keyword evidence="2" id="KW-0472">Membrane</keyword>
<feature type="region of interest" description="Disordered" evidence="1">
    <location>
        <begin position="228"/>
        <end position="256"/>
    </location>
</feature>
<feature type="compositionally biased region" description="Low complexity" evidence="1">
    <location>
        <begin position="244"/>
        <end position="256"/>
    </location>
</feature>
<dbReference type="InterPro" id="IPR029021">
    <property type="entry name" value="Prot-tyrosine_phosphatase-like"/>
</dbReference>
<accession>A0AAX6F581</accession>
<evidence type="ECO:0000259" key="3">
    <source>
        <dbReference type="PROSITE" id="PS50056"/>
    </source>
</evidence>